<keyword evidence="2" id="KW-0732">Signal</keyword>
<gene>
    <name evidence="3" type="ORF">V5O48_011023</name>
</gene>
<reference evidence="3 4" key="1">
    <citation type="submission" date="2024-02" db="EMBL/GenBank/DDBJ databases">
        <title>A draft genome for the cacao thread blight pathogen Marasmius crinis-equi.</title>
        <authorList>
            <person name="Cohen S.P."/>
            <person name="Baruah I.K."/>
            <person name="Amoako-Attah I."/>
            <person name="Bukari Y."/>
            <person name="Meinhardt L.W."/>
            <person name="Bailey B.A."/>
        </authorList>
    </citation>
    <scope>NUCLEOTIDE SEQUENCE [LARGE SCALE GENOMIC DNA]</scope>
    <source>
        <strain evidence="3 4">GH-76</strain>
    </source>
</reference>
<feature type="region of interest" description="Disordered" evidence="1">
    <location>
        <begin position="145"/>
        <end position="195"/>
    </location>
</feature>
<feature type="signal peptide" evidence="2">
    <location>
        <begin position="1"/>
        <end position="18"/>
    </location>
</feature>
<dbReference type="Proteomes" id="UP001465976">
    <property type="component" value="Unassembled WGS sequence"/>
</dbReference>
<comment type="caution">
    <text evidence="3">The sequence shown here is derived from an EMBL/GenBank/DDBJ whole genome shotgun (WGS) entry which is preliminary data.</text>
</comment>
<keyword evidence="4" id="KW-1185">Reference proteome</keyword>
<evidence type="ECO:0000313" key="3">
    <source>
        <dbReference type="EMBL" id="KAL0570939.1"/>
    </source>
</evidence>
<dbReference type="EMBL" id="JBAHYK010000851">
    <property type="protein sequence ID" value="KAL0570939.1"/>
    <property type="molecule type" value="Genomic_DNA"/>
</dbReference>
<feature type="chain" id="PRO_5047286279" description="GPI anchored protein" evidence="2">
    <location>
        <begin position="19"/>
        <end position="218"/>
    </location>
</feature>
<protein>
    <recommendedName>
        <fullName evidence="5">GPI anchored protein</fullName>
    </recommendedName>
</protein>
<evidence type="ECO:0008006" key="5">
    <source>
        <dbReference type="Google" id="ProtNLM"/>
    </source>
</evidence>
<organism evidence="3 4">
    <name type="scientific">Marasmius crinis-equi</name>
    <dbReference type="NCBI Taxonomy" id="585013"/>
    <lineage>
        <taxon>Eukaryota</taxon>
        <taxon>Fungi</taxon>
        <taxon>Dikarya</taxon>
        <taxon>Basidiomycota</taxon>
        <taxon>Agaricomycotina</taxon>
        <taxon>Agaricomycetes</taxon>
        <taxon>Agaricomycetidae</taxon>
        <taxon>Agaricales</taxon>
        <taxon>Marasmiineae</taxon>
        <taxon>Marasmiaceae</taxon>
        <taxon>Marasmius</taxon>
    </lineage>
</organism>
<evidence type="ECO:0000313" key="4">
    <source>
        <dbReference type="Proteomes" id="UP001465976"/>
    </source>
</evidence>
<proteinExistence type="predicted"/>
<feature type="compositionally biased region" description="Low complexity" evidence="1">
    <location>
        <begin position="157"/>
        <end position="189"/>
    </location>
</feature>
<accession>A0ABR3F6U2</accession>
<name>A0ABR3F6U2_9AGAR</name>
<evidence type="ECO:0000256" key="2">
    <source>
        <dbReference type="SAM" id="SignalP"/>
    </source>
</evidence>
<evidence type="ECO:0000256" key="1">
    <source>
        <dbReference type="SAM" id="MobiDB-lite"/>
    </source>
</evidence>
<sequence>MKTTILGLLSLVPLLAQATDITLVQFVPASEATGVLVSTETSIAAVPIGTNGAETTYLIDVGDFTEITTTVDGNPTTTTSLITNTIVVSASGYKGQSLGGYDIDCHYTGDKAGECIYVVRDSTTTQTATFSGTPIELVVHVSDKAGGASETSGGSGSSPTSSNPTSSNPTSPTSSSPSGNSTSGNSTSNDKNDAMGMLPKGMGAMALGGFVLGALAVF</sequence>